<evidence type="ECO:0000313" key="2">
    <source>
        <dbReference type="EMBL" id="MBM7618197.1"/>
    </source>
</evidence>
<proteinExistence type="predicted"/>
<protein>
    <recommendedName>
        <fullName evidence="1">PilZ domain-containing protein</fullName>
    </recommendedName>
</protein>
<dbReference type="EMBL" id="JAFBED010000001">
    <property type="protein sequence ID" value="MBM7618197.1"/>
    <property type="molecule type" value="Genomic_DNA"/>
</dbReference>
<comment type="caution">
    <text evidence="2">The sequence shown here is derived from an EMBL/GenBank/DDBJ whole genome shotgun (WGS) entry which is preliminary data.</text>
</comment>
<name>A0ABS2NUM7_9BACI</name>
<dbReference type="Pfam" id="PF07238">
    <property type="entry name" value="PilZ"/>
    <property type="match status" value="1"/>
</dbReference>
<organism evidence="2 3">
    <name type="scientific">Sutcliffiella tianshenii</name>
    <dbReference type="NCBI Taxonomy" id="1463404"/>
    <lineage>
        <taxon>Bacteria</taxon>
        <taxon>Bacillati</taxon>
        <taxon>Bacillota</taxon>
        <taxon>Bacilli</taxon>
        <taxon>Bacillales</taxon>
        <taxon>Bacillaceae</taxon>
        <taxon>Sutcliffiella</taxon>
    </lineage>
</organism>
<dbReference type="RefSeq" id="WP_204412343.1">
    <property type="nucleotide sequence ID" value="NZ_JAFBED010000001.1"/>
</dbReference>
<feature type="domain" description="PilZ" evidence="1">
    <location>
        <begin position="15"/>
        <end position="104"/>
    </location>
</feature>
<accession>A0ABS2NUM7</accession>
<sequence>MKYKRNEPFRYEFWMPVRVNFYISRINGKTTASSEGEGRVLDISPSGLRMQTSLDIPSNQDVELTMHMTIGSREIALIGNIVWQKKVFPSFQYGVEMISDAFEDQIIYALKEFQKQHRSNNGNDK</sequence>
<dbReference type="Proteomes" id="UP000737402">
    <property type="component" value="Unassembled WGS sequence"/>
</dbReference>
<dbReference type="InterPro" id="IPR009875">
    <property type="entry name" value="PilZ_domain"/>
</dbReference>
<gene>
    <name evidence="2" type="ORF">JOC95_000039</name>
</gene>
<dbReference type="SUPFAM" id="SSF141371">
    <property type="entry name" value="PilZ domain-like"/>
    <property type="match status" value="1"/>
</dbReference>
<evidence type="ECO:0000313" key="3">
    <source>
        <dbReference type="Proteomes" id="UP000737402"/>
    </source>
</evidence>
<evidence type="ECO:0000259" key="1">
    <source>
        <dbReference type="Pfam" id="PF07238"/>
    </source>
</evidence>
<keyword evidence="3" id="KW-1185">Reference proteome</keyword>
<reference evidence="2 3" key="1">
    <citation type="submission" date="2021-01" db="EMBL/GenBank/DDBJ databases">
        <title>Genomic Encyclopedia of Type Strains, Phase IV (KMG-IV): sequencing the most valuable type-strain genomes for metagenomic binning, comparative biology and taxonomic classification.</title>
        <authorList>
            <person name="Goeker M."/>
        </authorList>
    </citation>
    <scope>NUCLEOTIDE SEQUENCE [LARGE SCALE GENOMIC DNA]</scope>
    <source>
        <strain evidence="2 3">DSM 25879</strain>
    </source>
</reference>